<dbReference type="OrthoDB" id="2880777at2759"/>
<comment type="caution">
    <text evidence="1">The sequence shown here is derived from an EMBL/GenBank/DDBJ whole genome shotgun (WGS) entry which is preliminary data.</text>
</comment>
<dbReference type="EMBL" id="MU150358">
    <property type="protein sequence ID" value="KAF9457798.1"/>
    <property type="molecule type" value="Genomic_DNA"/>
</dbReference>
<proteinExistence type="predicted"/>
<dbReference type="AlphaFoldDB" id="A0A9P5XVZ5"/>
<evidence type="ECO:0000313" key="1">
    <source>
        <dbReference type="EMBL" id="KAF9457798.1"/>
    </source>
</evidence>
<evidence type="ECO:0000313" key="2">
    <source>
        <dbReference type="Proteomes" id="UP000807353"/>
    </source>
</evidence>
<accession>A0A9P5XVZ5</accession>
<sequence>MCRSRRAFDERAVELLRAQTLPSICPQCSFVFHYPENASWGEGFCVIYKHSKVCLADKRGDTNPPSKGRARTHKCNIHSLLDHEALLPPIQRKREQVQPAKRPSRRYKKNVMDKWARKRLIEEDTWATNATPKSVDCKGCGKTIKLDKRSDYYPGLWIKHRSKCAVIRNVDCVRNENMV</sequence>
<name>A0A9P5XVZ5_9AGAR</name>
<reference evidence="1" key="1">
    <citation type="submission" date="2020-11" db="EMBL/GenBank/DDBJ databases">
        <authorList>
            <consortium name="DOE Joint Genome Institute"/>
            <person name="Ahrendt S."/>
            <person name="Riley R."/>
            <person name="Andreopoulos W."/>
            <person name="Labutti K."/>
            <person name="Pangilinan J."/>
            <person name="Ruiz-Duenas F.J."/>
            <person name="Barrasa J.M."/>
            <person name="Sanchez-Garcia M."/>
            <person name="Camarero S."/>
            <person name="Miyauchi S."/>
            <person name="Serrano A."/>
            <person name="Linde D."/>
            <person name="Babiker R."/>
            <person name="Drula E."/>
            <person name="Ayuso-Fernandez I."/>
            <person name="Pacheco R."/>
            <person name="Padilla G."/>
            <person name="Ferreira P."/>
            <person name="Barriuso J."/>
            <person name="Kellner H."/>
            <person name="Castanera R."/>
            <person name="Alfaro M."/>
            <person name="Ramirez L."/>
            <person name="Pisabarro A.G."/>
            <person name="Kuo A."/>
            <person name="Tritt A."/>
            <person name="Lipzen A."/>
            <person name="He G."/>
            <person name="Yan M."/>
            <person name="Ng V."/>
            <person name="Cullen D."/>
            <person name="Martin F."/>
            <person name="Rosso M.-N."/>
            <person name="Henrissat B."/>
            <person name="Hibbett D."/>
            <person name="Martinez A.T."/>
            <person name="Grigoriev I.V."/>
        </authorList>
    </citation>
    <scope>NUCLEOTIDE SEQUENCE</scope>
    <source>
        <strain evidence="1">CBS 247.69</strain>
    </source>
</reference>
<keyword evidence="2" id="KW-1185">Reference proteome</keyword>
<dbReference type="Proteomes" id="UP000807353">
    <property type="component" value="Unassembled WGS sequence"/>
</dbReference>
<organism evidence="1 2">
    <name type="scientific">Collybia nuda</name>
    <dbReference type="NCBI Taxonomy" id="64659"/>
    <lineage>
        <taxon>Eukaryota</taxon>
        <taxon>Fungi</taxon>
        <taxon>Dikarya</taxon>
        <taxon>Basidiomycota</taxon>
        <taxon>Agaricomycotina</taxon>
        <taxon>Agaricomycetes</taxon>
        <taxon>Agaricomycetidae</taxon>
        <taxon>Agaricales</taxon>
        <taxon>Tricholomatineae</taxon>
        <taxon>Clitocybaceae</taxon>
        <taxon>Collybia</taxon>
    </lineage>
</organism>
<protein>
    <submittedName>
        <fullName evidence="1">Uncharacterized protein</fullName>
    </submittedName>
</protein>
<gene>
    <name evidence="1" type="ORF">BDZ94DRAFT_1272231</name>
</gene>